<keyword evidence="6" id="KW-0732">Signal</keyword>
<protein>
    <submittedName>
        <fullName evidence="8">S8 family serine peptidase</fullName>
    </submittedName>
</protein>
<keyword evidence="9" id="KW-1185">Reference proteome</keyword>
<dbReference type="PROSITE" id="PS00138">
    <property type="entry name" value="SUBTILASE_SER"/>
    <property type="match status" value="1"/>
</dbReference>
<dbReference type="InterPro" id="IPR000209">
    <property type="entry name" value="Peptidase_S8/S53_dom"/>
</dbReference>
<feature type="active site" description="Charge relay system" evidence="5">
    <location>
        <position position="164"/>
    </location>
</feature>
<evidence type="ECO:0000256" key="4">
    <source>
        <dbReference type="ARBA" id="ARBA00022825"/>
    </source>
</evidence>
<dbReference type="SUPFAM" id="SSF52743">
    <property type="entry name" value="Subtilisin-like"/>
    <property type="match status" value="1"/>
</dbReference>
<feature type="domain" description="Peptidase S8/S53" evidence="7">
    <location>
        <begin position="155"/>
        <end position="417"/>
    </location>
</feature>
<proteinExistence type="inferred from homology"/>
<dbReference type="Pfam" id="PF00082">
    <property type="entry name" value="Peptidase_S8"/>
    <property type="match status" value="1"/>
</dbReference>
<keyword evidence="4 5" id="KW-0720">Serine protease</keyword>
<dbReference type="RefSeq" id="WP_310470126.1">
    <property type="nucleotide sequence ID" value="NZ_CP136522.1"/>
</dbReference>
<name>A0ABZ0K244_9GAMM</name>
<keyword evidence="3 5" id="KW-0378">Hydrolase</keyword>
<dbReference type="PRINTS" id="PR00723">
    <property type="entry name" value="SUBTILISIN"/>
</dbReference>
<evidence type="ECO:0000313" key="9">
    <source>
        <dbReference type="Proteomes" id="UP001529491"/>
    </source>
</evidence>
<dbReference type="Proteomes" id="UP001529491">
    <property type="component" value="Chromosome"/>
</dbReference>
<comment type="similarity">
    <text evidence="1 5">Belongs to the peptidase S8 family.</text>
</comment>
<evidence type="ECO:0000256" key="3">
    <source>
        <dbReference type="ARBA" id="ARBA00022801"/>
    </source>
</evidence>
<evidence type="ECO:0000259" key="7">
    <source>
        <dbReference type="Pfam" id="PF00082"/>
    </source>
</evidence>
<dbReference type="InterPro" id="IPR050131">
    <property type="entry name" value="Peptidase_S8_subtilisin-like"/>
</dbReference>
<evidence type="ECO:0000313" key="8">
    <source>
        <dbReference type="EMBL" id="WOT05864.1"/>
    </source>
</evidence>
<sequence>MKKLLAIAAIGMATIAPAHSEVIRVVVSDGQAANAMSTMSATSNDKCVTALESGENICFKGRQQLARSMSISAASQPQNPFYVLEINTESTAEADLLNTLADTGWFKTVDADTLMKSAEALNDEYYFDQTYLYDDPTLPNALNFEAANDLAANTGDAVRVMVIDTGFFPVDYDMVYNEGYSFTDSGYAEIGTDFLTELSIEERPHGTNAASIIAAQRNNTDGIAGASDNVHLFAAKVGILGSAYSFAIANAVLYAAQELDTSAYPDLEPLAEPMDVINISMGTIKDDCSSFMVYAVNKALEKGIIVIGAAGNLTANAKDFYPASCDGVISIGASSEQSDLSSFSNYGDSISVVAQGEYIYALAPQGSTYSVMMNAGTSFSAPLIAGAAAIAKRVDKTINPAVVKFLMEMTARPLTDTLCATFGCGSGMLNATALTQQVIDLKTGDQPQITHALSDEDECTQDWFVTHFGDKAPLCSMYKVNFLNGLSSERNTFKLSKISKGTSFTAHVDDGTAEMPITILSTKEAETYINDLDADTYDYAYQFCSMQEGEMTCEPSYIALDTSLTALPKACAK</sequence>
<feature type="signal peptide" evidence="6">
    <location>
        <begin position="1"/>
        <end position="20"/>
    </location>
</feature>
<evidence type="ECO:0000256" key="2">
    <source>
        <dbReference type="ARBA" id="ARBA00022670"/>
    </source>
</evidence>
<feature type="active site" description="Charge relay system" evidence="5">
    <location>
        <position position="378"/>
    </location>
</feature>
<organism evidence="8 9">
    <name type="scientific">Shewanella youngdeokensis</name>
    <dbReference type="NCBI Taxonomy" id="2999068"/>
    <lineage>
        <taxon>Bacteria</taxon>
        <taxon>Pseudomonadati</taxon>
        <taxon>Pseudomonadota</taxon>
        <taxon>Gammaproteobacteria</taxon>
        <taxon>Alteromonadales</taxon>
        <taxon>Shewanellaceae</taxon>
        <taxon>Shewanella</taxon>
    </lineage>
</organism>
<evidence type="ECO:0000256" key="1">
    <source>
        <dbReference type="ARBA" id="ARBA00011073"/>
    </source>
</evidence>
<feature type="chain" id="PRO_5046290838" evidence="6">
    <location>
        <begin position="21"/>
        <end position="573"/>
    </location>
</feature>
<dbReference type="InterPro" id="IPR023828">
    <property type="entry name" value="Peptidase_S8_Ser-AS"/>
</dbReference>
<keyword evidence="2 5" id="KW-0645">Protease</keyword>
<accession>A0ABZ0K244</accession>
<dbReference type="InterPro" id="IPR036852">
    <property type="entry name" value="Peptidase_S8/S53_dom_sf"/>
</dbReference>
<dbReference type="Gene3D" id="3.40.50.200">
    <property type="entry name" value="Peptidase S8/S53 domain"/>
    <property type="match status" value="1"/>
</dbReference>
<feature type="active site" description="Charge relay system" evidence="5">
    <location>
        <position position="205"/>
    </location>
</feature>
<dbReference type="EMBL" id="CP136522">
    <property type="protein sequence ID" value="WOT05864.1"/>
    <property type="molecule type" value="Genomic_DNA"/>
</dbReference>
<reference evidence="8 9" key="1">
    <citation type="submission" date="2023-10" db="EMBL/GenBank/DDBJ databases">
        <title>Complete genome sequence of Shewanella sp. DAU334.</title>
        <authorList>
            <person name="Lee Y.-S."/>
            <person name="Jeong H.-R."/>
            <person name="Hwang E.-J."/>
            <person name="Choi Y.-L."/>
            <person name="Kim G.-D."/>
        </authorList>
    </citation>
    <scope>NUCLEOTIDE SEQUENCE [LARGE SCALE GENOMIC DNA]</scope>
    <source>
        <strain evidence="8 9">DAU334</strain>
    </source>
</reference>
<dbReference type="PROSITE" id="PS51892">
    <property type="entry name" value="SUBTILASE"/>
    <property type="match status" value="1"/>
</dbReference>
<dbReference type="PANTHER" id="PTHR43806:SF11">
    <property type="entry name" value="CEREVISIN-RELATED"/>
    <property type="match status" value="1"/>
</dbReference>
<evidence type="ECO:0000256" key="5">
    <source>
        <dbReference type="PROSITE-ProRule" id="PRU01240"/>
    </source>
</evidence>
<evidence type="ECO:0000256" key="6">
    <source>
        <dbReference type="SAM" id="SignalP"/>
    </source>
</evidence>
<gene>
    <name evidence="8" type="ORF">RGE70_03265</name>
</gene>
<dbReference type="PANTHER" id="PTHR43806">
    <property type="entry name" value="PEPTIDASE S8"/>
    <property type="match status" value="1"/>
</dbReference>
<dbReference type="InterPro" id="IPR015500">
    <property type="entry name" value="Peptidase_S8_subtilisin-rel"/>
</dbReference>